<dbReference type="EMBL" id="CAJJDN010000026">
    <property type="protein sequence ID" value="CAD8070296.1"/>
    <property type="molecule type" value="Genomic_DNA"/>
</dbReference>
<name>A0A8S1LZV6_9CILI</name>
<dbReference type="GO" id="GO:0034727">
    <property type="term" value="P:piecemeal microautophagy of the nucleus"/>
    <property type="evidence" value="ECO:0007669"/>
    <property type="project" value="TreeGrafter"/>
</dbReference>
<dbReference type="GO" id="GO:0034045">
    <property type="term" value="C:phagophore assembly site membrane"/>
    <property type="evidence" value="ECO:0007669"/>
    <property type="project" value="UniProtKB-SubCell"/>
</dbReference>
<dbReference type="GO" id="GO:0006995">
    <property type="term" value="P:cellular response to nitrogen starvation"/>
    <property type="evidence" value="ECO:0007669"/>
    <property type="project" value="TreeGrafter"/>
</dbReference>
<dbReference type="OrthoDB" id="272162at2759"/>
<accession>A0A8S1LZV6</accession>
<dbReference type="PANTHER" id="PTHR13040:SF2">
    <property type="entry name" value="AUTOPHAGY PROTEIN 5"/>
    <property type="match status" value="1"/>
</dbReference>
<dbReference type="GO" id="GO:0044233">
    <property type="term" value="C:mitochondria-associated endoplasmic reticulum membrane contact site"/>
    <property type="evidence" value="ECO:0007669"/>
    <property type="project" value="TreeGrafter"/>
</dbReference>
<comment type="caution">
    <text evidence="4">The sequence shown here is derived from an EMBL/GenBank/DDBJ whole genome shotgun (WGS) entry which is preliminary data.</text>
</comment>
<dbReference type="AlphaFoldDB" id="A0A8S1LZV6"/>
<protein>
    <recommendedName>
        <fullName evidence="1">Autophagy protein 5</fullName>
    </recommendedName>
</protein>
<comment type="function">
    <text evidence="1">Involved in autophagic vesicle formation.</text>
</comment>
<dbReference type="PANTHER" id="PTHR13040">
    <property type="entry name" value="AUTOPHAGY PROTEIN 5"/>
    <property type="match status" value="1"/>
</dbReference>
<evidence type="ECO:0000259" key="2">
    <source>
        <dbReference type="Pfam" id="PF04106"/>
    </source>
</evidence>
<reference evidence="4" key="1">
    <citation type="submission" date="2021-01" db="EMBL/GenBank/DDBJ databases">
        <authorList>
            <consortium name="Genoscope - CEA"/>
            <person name="William W."/>
        </authorList>
    </citation>
    <scope>NUCLEOTIDE SEQUENCE</scope>
</reference>
<keyword evidence="1" id="KW-0832">Ubl conjugation</keyword>
<evidence type="ECO:0000313" key="5">
    <source>
        <dbReference type="Proteomes" id="UP000692954"/>
    </source>
</evidence>
<dbReference type="InterPro" id="IPR048939">
    <property type="entry name" value="ATG5_UblA"/>
</dbReference>
<organism evidence="4 5">
    <name type="scientific">Paramecium sonneborni</name>
    <dbReference type="NCBI Taxonomy" id="65129"/>
    <lineage>
        <taxon>Eukaryota</taxon>
        <taxon>Sar</taxon>
        <taxon>Alveolata</taxon>
        <taxon>Ciliophora</taxon>
        <taxon>Intramacronucleata</taxon>
        <taxon>Oligohymenophorea</taxon>
        <taxon>Peniculida</taxon>
        <taxon>Parameciidae</taxon>
        <taxon>Paramecium</taxon>
    </lineage>
</organism>
<gene>
    <name evidence="4" type="ORF">PSON_ATCC_30995.1.T0260318</name>
</gene>
<keyword evidence="5" id="KW-1185">Reference proteome</keyword>
<evidence type="ECO:0000313" key="4">
    <source>
        <dbReference type="EMBL" id="CAD8070296.1"/>
    </source>
</evidence>
<dbReference type="Pfam" id="PF04106">
    <property type="entry name" value="ATG5_UblB"/>
    <property type="match status" value="1"/>
</dbReference>
<dbReference type="InterPro" id="IPR007239">
    <property type="entry name" value="Atg5"/>
</dbReference>
<proteinExistence type="inferred from homology"/>
<keyword evidence="1" id="KW-0472">Membrane</keyword>
<evidence type="ECO:0000256" key="1">
    <source>
        <dbReference type="RuleBase" id="RU361202"/>
    </source>
</evidence>
<dbReference type="Proteomes" id="UP000692954">
    <property type="component" value="Unassembled WGS sequence"/>
</dbReference>
<keyword evidence="1" id="KW-0072">Autophagy</keyword>
<dbReference type="Pfam" id="PF20638">
    <property type="entry name" value="ATG5_UblA"/>
    <property type="match status" value="1"/>
</dbReference>
<dbReference type="GO" id="GO:0000422">
    <property type="term" value="P:autophagy of mitochondrion"/>
    <property type="evidence" value="ECO:0007669"/>
    <property type="project" value="TreeGrafter"/>
</dbReference>
<evidence type="ECO:0000259" key="3">
    <source>
        <dbReference type="Pfam" id="PF20638"/>
    </source>
</evidence>
<dbReference type="InterPro" id="IPR048318">
    <property type="entry name" value="ATG5_UblB"/>
</dbReference>
<comment type="similarity">
    <text evidence="1">Belongs to the ATG5 family.</text>
</comment>
<comment type="subunit">
    <text evidence="1">Conjugated with ATG12.</text>
</comment>
<dbReference type="FunFam" id="3.10.20.620:FF:000013">
    <property type="match status" value="1"/>
</dbReference>
<keyword evidence="1" id="KW-1017">Isopeptide bond</keyword>
<comment type="subcellular location">
    <subcellularLocation>
        <location evidence="1">Preautophagosomal structure membrane</location>
        <topology evidence="1">Peripheral membrane protein</topology>
    </subcellularLocation>
</comment>
<sequence>MNAQQYQLEIWNMKVAVKISLLHSNIPSMYIMIYRQHFLLFYFQQIYNHFDSYCSQVNKINQISLQFKNVLLPYQIPFGVLVDQYQSEDTFTPLELILIYQKESNFINLEDEIRNQIKFNQKLAAFGRYNHEGYGNPLKNSVIMKISDENIVLNQIQSFENIEDLQKYYGKLFESPKTGRYQLPIRIYFKKGGYFQTIIELNDQKQTIGQALSTKLQGTSFLFNGLPLKTNIPALNFYDWLYSIDGFCYFVCE</sequence>
<dbReference type="GO" id="GO:0061908">
    <property type="term" value="C:phagophore"/>
    <property type="evidence" value="ECO:0007669"/>
    <property type="project" value="TreeGrafter"/>
</dbReference>
<feature type="domain" description="Autophagy protein ATG5 UblB" evidence="2">
    <location>
        <begin position="183"/>
        <end position="251"/>
    </location>
</feature>
<dbReference type="GO" id="GO:0005776">
    <property type="term" value="C:autophagosome"/>
    <property type="evidence" value="ECO:0007669"/>
    <property type="project" value="TreeGrafter"/>
</dbReference>
<dbReference type="GO" id="GO:0019776">
    <property type="term" value="F:Atg8-family ligase activity"/>
    <property type="evidence" value="ECO:0007669"/>
    <property type="project" value="TreeGrafter"/>
</dbReference>
<dbReference type="GO" id="GO:0034274">
    <property type="term" value="C:Atg12-Atg5-Atg16 complex"/>
    <property type="evidence" value="ECO:0007669"/>
    <property type="project" value="TreeGrafter"/>
</dbReference>
<feature type="domain" description="Autophagy protein ATG5 UblA" evidence="3">
    <location>
        <begin position="10"/>
        <end position="98"/>
    </location>
</feature>